<feature type="signal peptide" evidence="2">
    <location>
        <begin position="1"/>
        <end position="16"/>
    </location>
</feature>
<protein>
    <submittedName>
        <fullName evidence="3">Uncharacterized protein</fullName>
    </submittedName>
</protein>
<feature type="chain" id="PRO_5034462743" evidence="2">
    <location>
        <begin position="17"/>
        <end position="253"/>
    </location>
</feature>
<evidence type="ECO:0000256" key="1">
    <source>
        <dbReference type="SAM" id="Phobius"/>
    </source>
</evidence>
<evidence type="ECO:0000313" key="3">
    <source>
        <dbReference type="EMBL" id="KAF7335139.1"/>
    </source>
</evidence>
<keyword evidence="1" id="KW-1133">Transmembrane helix</keyword>
<accession>A0A8H7CEY4</accession>
<keyword evidence="4" id="KW-1185">Reference proteome</keyword>
<reference evidence="3" key="1">
    <citation type="submission" date="2020-05" db="EMBL/GenBank/DDBJ databases">
        <title>Mycena genomes resolve the evolution of fungal bioluminescence.</title>
        <authorList>
            <person name="Tsai I.J."/>
        </authorList>
    </citation>
    <scope>NUCLEOTIDE SEQUENCE</scope>
    <source>
        <strain evidence="3">CCC161011</strain>
    </source>
</reference>
<dbReference type="EMBL" id="JACAZI010000025">
    <property type="protein sequence ID" value="KAF7335139.1"/>
    <property type="molecule type" value="Genomic_DNA"/>
</dbReference>
<dbReference type="AlphaFoldDB" id="A0A8H7CEY4"/>
<feature type="transmembrane region" description="Helical" evidence="1">
    <location>
        <begin position="47"/>
        <end position="66"/>
    </location>
</feature>
<sequence>MITFLILSLVVLVSLAIPTVSLTNTSIPHIPYFHIIPLRLSSWQELATSHIYIPLILLASALGWFIGSSFWSPPRGVSSSVVHGSFCSSPLPPTTPAPSSPPVFDSQQPRDLPKYFSDLNFLLSCSRITDNSEKKYHATRFLTLDDQDLWESVPEFSDPAASLEQFAAAIFHLYPEADPDHRYSLADLDALVTELSCMPSLSRLRFLEFYRRFFIISTFLVAKNRLSTPEQSRSFLRAIPPTDLAFCTVTFSH</sequence>
<keyword evidence="2" id="KW-0732">Signal</keyword>
<comment type="caution">
    <text evidence="3">The sequence shown here is derived from an EMBL/GenBank/DDBJ whole genome shotgun (WGS) entry which is preliminary data.</text>
</comment>
<dbReference type="Proteomes" id="UP000620124">
    <property type="component" value="Unassembled WGS sequence"/>
</dbReference>
<name>A0A8H7CEY4_9AGAR</name>
<gene>
    <name evidence="3" type="ORF">MVEN_02265000</name>
</gene>
<keyword evidence="1" id="KW-0812">Transmembrane</keyword>
<keyword evidence="1" id="KW-0472">Membrane</keyword>
<organism evidence="3 4">
    <name type="scientific">Mycena venus</name>
    <dbReference type="NCBI Taxonomy" id="2733690"/>
    <lineage>
        <taxon>Eukaryota</taxon>
        <taxon>Fungi</taxon>
        <taxon>Dikarya</taxon>
        <taxon>Basidiomycota</taxon>
        <taxon>Agaricomycotina</taxon>
        <taxon>Agaricomycetes</taxon>
        <taxon>Agaricomycetidae</taxon>
        <taxon>Agaricales</taxon>
        <taxon>Marasmiineae</taxon>
        <taxon>Mycenaceae</taxon>
        <taxon>Mycena</taxon>
    </lineage>
</organism>
<evidence type="ECO:0000313" key="4">
    <source>
        <dbReference type="Proteomes" id="UP000620124"/>
    </source>
</evidence>
<dbReference type="OrthoDB" id="3252634at2759"/>
<proteinExistence type="predicted"/>
<evidence type="ECO:0000256" key="2">
    <source>
        <dbReference type="SAM" id="SignalP"/>
    </source>
</evidence>